<evidence type="ECO:0000313" key="3">
    <source>
        <dbReference type="EMBL" id="OJT05513.1"/>
    </source>
</evidence>
<dbReference type="EMBL" id="MNAD01001261">
    <property type="protein sequence ID" value="OJT06783.1"/>
    <property type="molecule type" value="Genomic_DNA"/>
</dbReference>
<feature type="compositionally biased region" description="Acidic residues" evidence="1">
    <location>
        <begin position="100"/>
        <end position="118"/>
    </location>
</feature>
<dbReference type="STRING" id="154538.A0A1M2VDA2"/>
<dbReference type="AlphaFoldDB" id="A0A1M2VDA2"/>
<evidence type="ECO:0000313" key="4">
    <source>
        <dbReference type="EMBL" id="OJT05734.1"/>
    </source>
</evidence>
<sequence length="241" mass="26803">MAPIVSVPAPPFFEPGAPPRLVPHLIVETDIDDISPDMIPILLQDIDMTKPLRRNVRVLTPPPRRRSVSAGPTRSRASSKAPADNSPGSDDDSSVLSSVPEDDEDEEESVSDDEELLAGEDVVKIPKPAGEVGRPNRGGYKLEDALQWNTAQMRVFKGLIHKLVDDHLDPTLSMAGQSERRMRLVRDEAIKRLPDLAMYDQEWPLIDAVKQRLKYTSSKARQHAHDAVSLTAQKKARTQRK</sequence>
<organism evidence="3 6">
    <name type="scientific">Trametes pubescens</name>
    <name type="common">White-rot fungus</name>
    <dbReference type="NCBI Taxonomy" id="154538"/>
    <lineage>
        <taxon>Eukaryota</taxon>
        <taxon>Fungi</taxon>
        <taxon>Dikarya</taxon>
        <taxon>Basidiomycota</taxon>
        <taxon>Agaricomycotina</taxon>
        <taxon>Agaricomycetes</taxon>
        <taxon>Polyporales</taxon>
        <taxon>Polyporaceae</taxon>
        <taxon>Trametes</taxon>
    </lineage>
</organism>
<evidence type="ECO:0000313" key="6">
    <source>
        <dbReference type="Proteomes" id="UP000184267"/>
    </source>
</evidence>
<gene>
    <name evidence="5" type="ORF">TRAPUB_2366</name>
    <name evidence="4" type="ORF">TRAPUB_3414</name>
    <name evidence="3" type="ORF">TRAPUB_3669</name>
    <name evidence="2" type="ORF">TRAPUB_3672</name>
</gene>
<name>A0A1M2VDA2_TRAPU</name>
<dbReference type="EMBL" id="MNAD01001450">
    <property type="protein sequence ID" value="OJT05510.1"/>
    <property type="molecule type" value="Genomic_DNA"/>
</dbReference>
<feature type="region of interest" description="Disordered" evidence="1">
    <location>
        <begin position="54"/>
        <end position="138"/>
    </location>
</feature>
<protein>
    <submittedName>
        <fullName evidence="3">Uncharacterized protein</fullName>
    </submittedName>
</protein>
<evidence type="ECO:0000313" key="2">
    <source>
        <dbReference type="EMBL" id="OJT05510.1"/>
    </source>
</evidence>
<keyword evidence="6" id="KW-1185">Reference proteome</keyword>
<dbReference type="Proteomes" id="UP000184267">
    <property type="component" value="Unassembled WGS sequence"/>
</dbReference>
<dbReference type="OrthoDB" id="2804180at2759"/>
<reference evidence="3 6" key="1">
    <citation type="submission" date="2016-10" db="EMBL/GenBank/DDBJ databases">
        <title>Genome sequence of the basidiomycete white-rot fungus Trametes pubescens.</title>
        <authorList>
            <person name="Makela M.R."/>
            <person name="Granchi Z."/>
            <person name="Peng M."/>
            <person name="De Vries R.P."/>
            <person name="Grigoriev I."/>
            <person name="Riley R."/>
            <person name="Hilden K."/>
        </authorList>
    </citation>
    <scope>NUCLEOTIDE SEQUENCE [LARGE SCALE GENOMIC DNA]</scope>
    <source>
        <strain evidence="3 6">FBCC735</strain>
    </source>
</reference>
<proteinExistence type="predicted"/>
<dbReference type="EMBL" id="MNAD01001393">
    <property type="protein sequence ID" value="OJT05734.1"/>
    <property type="molecule type" value="Genomic_DNA"/>
</dbReference>
<dbReference type="EMBL" id="MNAD01001449">
    <property type="protein sequence ID" value="OJT05513.1"/>
    <property type="molecule type" value="Genomic_DNA"/>
</dbReference>
<feature type="region of interest" description="Disordered" evidence="1">
    <location>
        <begin position="217"/>
        <end position="241"/>
    </location>
</feature>
<evidence type="ECO:0000313" key="5">
    <source>
        <dbReference type="EMBL" id="OJT06783.1"/>
    </source>
</evidence>
<evidence type="ECO:0000256" key="1">
    <source>
        <dbReference type="SAM" id="MobiDB-lite"/>
    </source>
</evidence>
<accession>A0A1M2VDA2</accession>
<comment type="caution">
    <text evidence="3">The sequence shown here is derived from an EMBL/GenBank/DDBJ whole genome shotgun (WGS) entry which is preliminary data.</text>
</comment>